<reference evidence="1 2" key="1">
    <citation type="submission" date="2015-12" db="EMBL/GenBank/DDBJ databases">
        <title>Genome sequence of Mucilaginibacter gotjawali.</title>
        <authorList>
            <person name="Lee J.S."/>
            <person name="Lee K.C."/>
            <person name="Kim K.K."/>
            <person name="Lee B.W."/>
        </authorList>
    </citation>
    <scope>NUCLEOTIDE SEQUENCE [LARGE SCALE GENOMIC DNA]</scope>
    <source>
        <strain evidence="1 2">SA3-7</strain>
    </source>
</reference>
<organism evidence="1 2">
    <name type="scientific">Mucilaginibacter gotjawali</name>
    <dbReference type="NCBI Taxonomy" id="1550579"/>
    <lineage>
        <taxon>Bacteria</taxon>
        <taxon>Pseudomonadati</taxon>
        <taxon>Bacteroidota</taxon>
        <taxon>Sphingobacteriia</taxon>
        <taxon>Sphingobacteriales</taxon>
        <taxon>Sphingobacteriaceae</taxon>
        <taxon>Mucilaginibacter</taxon>
    </lineage>
</organism>
<gene>
    <name evidence="1" type="ORF">MgSA37_00101</name>
</gene>
<sequence length="94" mass="10787">MTWLKFALWLLSIYTIYYVALIFWDNLRNNRGETGSDKYELTFVEDIHPVKSLVEEITGSGKESPVAFSGGVSLKQLFNLAREESVEYIKSVSF</sequence>
<accession>A0A125T1W4</accession>
<evidence type="ECO:0000313" key="2">
    <source>
        <dbReference type="Proteomes" id="UP000218263"/>
    </source>
</evidence>
<evidence type="ECO:0000313" key="1">
    <source>
        <dbReference type="EMBL" id="BAU51952.1"/>
    </source>
</evidence>
<dbReference type="RefSeq" id="WP_096349325.1">
    <property type="nucleotide sequence ID" value="NZ_AP017313.1"/>
</dbReference>
<dbReference type="OrthoDB" id="769052at2"/>
<proteinExistence type="predicted"/>
<dbReference type="EMBL" id="AP017313">
    <property type="protein sequence ID" value="BAU51952.1"/>
    <property type="molecule type" value="Genomic_DNA"/>
</dbReference>
<protein>
    <submittedName>
        <fullName evidence="1">Uncharacterized protein</fullName>
    </submittedName>
</protein>
<dbReference type="AlphaFoldDB" id="A0A125T1W4"/>
<dbReference type="Proteomes" id="UP000218263">
    <property type="component" value="Chromosome"/>
</dbReference>
<dbReference type="KEGG" id="mgot:MgSA37_00101"/>
<keyword evidence="2" id="KW-1185">Reference proteome</keyword>
<name>A0A125T1W4_9SPHI</name>